<dbReference type="Pfam" id="PF07876">
    <property type="entry name" value="Dabb"/>
    <property type="match status" value="1"/>
</dbReference>
<proteinExistence type="predicted"/>
<evidence type="ECO:0000313" key="2">
    <source>
        <dbReference type="EMBL" id="RAQ30188.1"/>
    </source>
</evidence>
<sequence>MIRHIVMWKLTDEAKNSNLQGFVADLQSKFKALIGLVDGLMEIELGLTYEASDYPLVLCCKFTSKEALEGYQVHPAHLAIKDCIKKNTSARIAADYEA</sequence>
<dbReference type="PROSITE" id="PS51502">
    <property type="entry name" value="S_R_A_B_BARREL"/>
    <property type="match status" value="1"/>
</dbReference>
<dbReference type="Proteomes" id="UP000249377">
    <property type="component" value="Unassembled WGS sequence"/>
</dbReference>
<reference evidence="2 3" key="1">
    <citation type="submission" date="2018-06" db="EMBL/GenBank/DDBJ databases">
        <title>Noncontiguous genome sequence of Ruminococcaceae bacterium ASD2818.</title>
        <authorList>
            <person name="Chaplin A.V."/>
            <person name="Sokolova S.R."/>
            <person name="Kochetkova T.O."/>
            <person name="Goltsov A.Y."/>
            <person name="Trofimov D.Y."/>
            <person name="Efimov B.A."/>
        </authorList>
    </citation>
    <scope>NUCLEOTIDE SEQUENCE [LARGE SCALE GENOMIC DNA]</scope>
    <source>
        <strain evidence="2 3">ASD2818</strain>
    </source>
</reference>
<feature type="domain" description="Stress-response A/B barrel" evidence="1">
    <location>
        <begin position="2"/>
        <end position="96"/>
    </location>
</feature>
<dbReference type="PANTHER" id="PTHR37832">
    <property type="entry name" value="BLL2683 PROTEIN"/>
    <property type="match status" value="1"/>
</dbReference>
<dbReference type="InterPro" id="IPR011008">
    <property type="entry name" value="Dimeric_a/b-barrel"/>
</dbReference>
<dbReference type="RefSeq" id="WP_112331385.1">
    <property type="nucleotide sequence ID" value="NZ_JADPHD010000001.1"/>
</dbReference>
<keyword evidence="3" id="KW-1185">Reference proteome</keyword>
<dbReference type="SUPFAM" id="SSF54909">
    <property type="entry name" value="Dimeric alpha+beta barrel"/>
    <property type="match status" value="1"/>
</dbReference>
<dbReference type="InterPro" id="IPR013097">
    <property type="entry name" value="Dabb"/>
</dbReference>
<gene>
    <name evidence="2" type="ORF">DPQ25_01380</name>
</gene>
<accession>A0A328UFA6</accession>
<protein>
    <submittedName>
        <fullName evidence="2">Dabb family protein</fullName>
    </submittedName>
</protein>
<dbReference type="PANTHER" id="PTHR37832:SF1">
    <property type="entry name" value="STRESS-RESPONSE A_B BARREL DOMAIN-CONTAINING PROTEIN"/>
    <property type="match status" value="1"/>
</dbReference>
<name>A0A328UFA6_9FIRM</name>
<dbReference type="Gene3D" id="3.30.70.100">
    <property type="match status" value="1"/>
</dbReference>
<evidence type="ECO:0000259" key="1">
    <source>
        <dbReference type="PROSITE" id="PS51502"/>
    </source>
</evidence>
<dbReference type="EMBL" id="QLYR01000001">
    <property type="protein sequence ID" value="RAQ30188.1"/>
    <property type="molecule type" value="Genomic_DNA"/>
</dbReference>
<organism evidence="2 3">
    <name type="scientific">Hydrogeniiclostridium mannosilyticum</name>
    <dbReference type="NCBI Taxonomy" id="2764322"/>
    <lineage>
        <taxon>Bacteria</taxon>
        <taxon>Bacillati</taxon>
        <taxon>Bacillota</taxon>
        <taxon>Clostridia</taxon>
        <taxon>Eubacteriales</taxon>
        <taxon>Acutalibacteraceae</taxon>
        <taxon>Hydrogeniiclostridium</taxon>
    </lineage>
</organism>
<dbReference type="SMART" id="SM00886">
    <property type="entry name" value="Dabb"/>
    <property type="match status" value="1"/>
</dbReference>
<dbReference type="AlphaFoldDB" id="A0A328UFA6"/>
<comment type="caution">
    <text evidence="2">The sequence shown here is derived from an EMBL/GenBank/DDBJ whole genome shotgun (WGS) entry which is preliminary data.</text>
</comment>
<evidence type="ECO:0000313" key="3">
    <source>
        <dbReference type="Proteomes" id="UP000249377"/>
    </source>
</evidence>